<protein>
    <submittedName>
        <fullName evidence="1">Uncharacterized protein</fullName>
    </submittedName>
</protein>
<reference evidence="1 2" key="1">
    <citation type="journal article" date="2016" name="Nat. Commun.">
        <title>Thousands of microbial genomes shed light on interconnected biogeochemical processes in an aquifer system.</title>
        <authorList>
            <person name="Anantharaman K."/>
            <person name="Brown C.T."/>
            <person name="Hug L.A."/>
            <person name="Sharon I."/>
            <person name="Castelle C.J."/>
            <person name="Probst A.J."/>
            <person name="Thomas B.C."/>
            <person name="Singh A."/>
            <person name="Wilkins M.J."/>
            <person name="Karaoz U."/>
            <person name="Brodie E.L."/>
            <person name="Williams K.H."/>
            <person name="Hubbard S.S."/>
            <person name="Banfield J.F."/>
        </authorList>
    </citation>
    <scope>NUCLEOTIDE SEQUENCE [LARGE SCALE GENOMIC DNA]</scope>
</reference>
<evidence type="ECO:0000313" key="2">
    <source>
        <dbReference type="Proteomes" id="UP000178435"/>
    </source>
</evidence>
<gene>
    <name evidence="1" type="ORF">A2149_02060</name>
</gene>
<sequence>MHQTDTLFHKAKGFMSFIFGGEADNHAINTVPKETLVKISKAEDGGLGGKGVWMPATTGFSPGNESEHMKHYLNGEIVKVKKS</sequence>
<accession>A0A1F7RV87</accession>
<organism evidence="1 2">
    <name type="scientific">Candidatus Schekmanbacteria bacterium RBG_16_38_11</name>
    <dbReference type="NCBI Taxonomy" id="1817880"/>
    <lineage>
        <taxon>Bacteria</taxon>
        <taxon>Candidatus Schekmaniibacteriota</taxon>
    </lineage>
</organism>
<dbReference type="EMBL" id="MGDF01000093">
    <property type="protein sequence ID" value="OGL45462.1"/>
    <property type="molecule type" value="Genomic_DNA"/>
</dbReference>
<comment type="caution">
    <text evidence="1">The sequence shown here is derived from an EMBL/GenBank/DDBJ whole genome shotgun (WGS) entry which is preliminary data.</text>
</comment>
<dbReference type="AlphaFoldDB" id="A0A1F7RV87"/>
<dbReference type="Proteomes" id="UP000178435">
    <property type="component" value="Unassembled WGS sequence"/>
</dbReference>
<name>A0A1F7RV87_9BACT</name>
<evidence type="ECO:0000313" key="1">
    <source>
        <dbReference type="EMBL" id="OGL45462.1"/>
    </source>
</evidence>
<proteinExistence type="predicted"/>